<organism evidence="8 9">
    <name type="scientific">Phaeoacremonium minimum (strain UCR-PA7)</name>
    <name type="common">Esca disease fungus</name>
    <name type="synonym">Togninia minima</name>
    <dbReference type="NCBI Taxonomy" id="1286976"/>
    <lineage>
        <taxon>Eukaryota</taxon>
        <taxon>Fungi</taxon>
        <taxon>Dikarya</taxon>
        <taxon>Ascomycota</taxon>
        <taxon>Pezizomycotina</taxon>
        <taxon>Sordariomycetes</taxon>
        <taxon>Sordariomycetidae</taxon>
        <taxon>Togniniales</taxon>
        <taxon>Togniniaceae</taxon>
        <taxon>Phaeoacremonium</taxon>
    </lineage>
</organism>
<protein>
    <submittedName>
        <fullName evidence="8">Putative catabolite repression protein crec protein</fullName>
    </submittedName>
</protein>
<keyword evidence="2" id="KW-0677">Repeat</keyword>
<dbReference type="InterPro" id="IPR001680">
    <property type="entry name" value="WD40_rpt"/>
</dbReference>
<comment type="subunit">
    <text evidence="5">Interacts with creB.</text>
</comment>
<feature type="region of interest" description="Disordered" evidence="7">
    <location>
        <begin position="291"/>
        <end position="315"/>
    </location>
</feature>
<sequence>MIETNNILSNPEDQFLVGEGTYVLKEDLHLATPPPHPSEAPIINPNPLATNPQPATAGTKLSLLNLDVRPTPPFFYKGMSVTSLPSSGLGASIQEHPNESELSTDPALSSSEGRANSSDAPLVSNPSLASAPAFGEGNTLLTQVNAKDAAKKRKPKNNMTKSNSSFISRVIVHETLSKRLQERPSDGLYAFANINRAFQWLDMSSSNKVKTYHHPRCLLNWELTSYRLSEIIWWEPISQRYTRLNKNGIINGTPVSEIRWIPGSETLFLAAHMDGSLVVYDKEKEDAIFSPEEEARENGTGETEAATTNGNGVNGNSHANTIQINKSVHSKNQKFNPVAAWKLSNQRINAFAFSPDNRHLAVVSEDGSLRIIDYLKEELLDHFYSYYGGLICVCWSPDGKYVLTGGQDDLISIWNYRFGSVGEDRRLCLWDFSVGMLHRPKAASVHHRGSVASRGAALARAETQNTSMSRLRSNSAISEEDGDQSGPHPVEPRSRVAILPPVLTKAVDADPLCWLEFTEDSIMTSCKSADNDVHQVIYGRGTAQPTLPRKLER</sequence>
<keyword evidence="1 6" id="KW-0853">WD repeat</keyword>
<evidence type="ECO:0000313" key="9">
    <source>
        <dbReference type="Proteomes" id="UP000014074"/>
    </source>
</evidence>
<dbReference type="PROSITE" id="PS50294">
    <property type="entry name" value="WD_REPEATS_REGION"/>
    <property type="match status" value="1"/>
</dbReference>
<dbReference type="SMART" id="SM00320">
    <property type="entry name" value="WD40"/>
    <property type="match status" value="3"/>
</dbReference>
<comment type="similarity">
    <text evidence="4">Belongs to the WD repeat creC family.</text>
</comment>
<gene>
    <name evidence="8" type="ORF">UCRPA7_2702</name>
</gene>
<dbReference type="AlphaFoldDB" id="R8BR10"/>
<evidence type="ECO:0000256" key="4">
    <source>
        <dbReference type="ARBA" id="ARBA00038107"/>
    </source>
</evidence>
<dbReference type="RefSeq" id="XP_007913445.1">
    <property type="nucleotide sequence ID" value="XM_007915254.1"/>
</dbReference>
<dbReference type="InterPro" id="IPR015943">
    <property type="entry name" value="WD40/YVTN_repeat-like_dom_sf"/>
</dbReference>
<dbReference type="HOGENOM" id="CLU_016971_1_1_1"/>
<feature type="repeat" description="WD" evidence="6">
    <location>
        <begin position="383"/>
        <end position="417"/>
    </location>
</feature>
<keyword evidence="9" id="KW-1185">Reference proteome</keyword>
<evidence type="ECO:0000256" key="3">
    <source>
        <dbReference type="ARBA" id="ARBA00037241"/>
    </source>
</evidence>
<evidence type="ECO:0000256" key="2">
    <source>
        <dbReference type="ARBA" id="ARBA00022737"/>
    </source>
</evidence>
<evidence type="ECO:0000256" key="5">
    <source>
        <dbReference type="ARBA" id="ARBA00038682"/>
    </source>
</evidence>
<dbReference type="KEGG" id="tmn:UCRPA7_2702"/>
<dbReference type="PROSITE" id="PS50082">
    <property type="entry name" value="WD_REPEATS_2"/>
    <property type="match status" value="1"/>
</dbReference>
<evidence type="ECO:0000313" key="8">
    <source>
        <dbReference type="EMBL" id="EOO01769.1"/>
    </source>
</evidence>
<dbReference type="GO" id="GO:0005634">
    <property type="term" value="C:nucleus"/>
    <property type="evidence" value="ECO:0007669"/>
    <property type="project" value="TreeGrafter"/>
</dbReference>
<dbReference type="GeneID" id="19322978"/>
<evidence type="ECO:0000256" key="6">
    <source>
        <dbReference type="PROSITE-ProRule" id="PRU00221"/>
    </source>
</evidence>
<dbReference type="PANTHER" id="PTHR14107:SF16">
    <property type="entry name" value="AT02583P"/>
    <property type="match status" value="1"/>
</dbReference>
<dbReference type="Gene3D" id="2.130.10.10">
    <property type="entry name" value="YVTN repeat-like/Quinoprotein amine dehydrogenase"/>
    <property type="match status" value="1"/>
</dbReference>
<dbReference type="GO" id="GO:0051286">
    <property type="term" value="C:cell tip"/>
    <property type="evidence" value="ECO:0007669"/>
    <property type="project" value="TreeGrafter"/>
</dbReference>
<feature type="compositionally biased region" description="Polar residues" evidence="7">
    <location>
        <begin position="100"/>
        <end position="128"/>
    </location>
</feature>
<feature type="compositionally biased region" description="Polar residues" evidence="7">
    <location>
        <begin position="462"/>
        <end position="477"/>
    </location>
</feature>
<reference evidence="9" key="1">
    <citation type="journal article" date="2013" name="Genome Announc.">
        <title>Draft genome sequence of the ascomycete Phaeoacremonium aleophilum strain UCR-PA7, a causal agent of the esca disease complex in grapevines.</title>
        <authorList>
            <person name="Blanco-Ulate B."/>
            <person name="Rolshausen P."/>
            <person name="Cantu D."/>
        </authorList>
    </citation>
    <scope>NUCLEOTIDE SEQUENCE [LARGE SCALE GENOMIC DNA]</scope>
    <source>
        <strain evidence="9">UCR-PA7</strain>
    </source>
</reference>
<evidence type="ECO:0000256" key="1">
    <source>
        <dbReference type="ARBA" id="ARBA00022574"/>
    </source>
</evidence>
<dbReference type="OrthoDB" id="3367at2759"/>
<feature type="compositionally biased region" description="Low complexity" evidence="7">
    <location>
        <begin position="298"/>
        <end position="315"/>
    </location>
</feature>
<accession>R8BR10</accession>
<dbReference type="Proteomes" id="UP000014074">
    <property type="component" value="Unassembled WGS sequence"/>
</dbReference>
<evidence type="ECO:0000256" key="7">
    <source>
        <dbReference type="SAM" id="MobiDB-lite"/>
    </source>
</evidence>
<dbReference type="GO" id="GO:0032153">
    <property type="term" value="C:cell division site"/>
    <property type="evidence" value="ECO:0007669"/>
    <property type="project" value="TreeGrafter"/>
</dbReference>
<comment type="function">
    <text evidence="3">Component of the regulatory network controlling carbon source utilization through ubiquitination and deubiquitination involving creA, creB, creC, creD and acrB. Required to prevent the proteolysis of the CreB deubiquitinating enzyme in the absence of carbon catabolite repression. CreB deubiquitinating enzyme stabilized in a complex with the CreC leads to the expression of genes such as those in the proline and quinate pathways.</text>
</comment>
<dbReference type="GO" id="GO:0045013">
    <property type="term" value="P:carbon catabolite repression of transcription"/>
    <property type="evidence" value="ECO:0007669"/>
    <property type="project" value="TreeGrafter"/>
</dbReference>
<feature type="region of interest" description="Disordered" evidence="7">
    <location>
        <begin position="87"/>
        <end position="129"/>
    </location>
</feature>
<dbReference type="PANTHER" id="PTHR14107">
    <property type="entry name" value="WD REPEAT PROTEIN"/>
    <property type="match status" value="1"/>
</dbReference>
<name>R8BR10_PHAM7</name>
<dbReference type="InterPro" id="IPR036322">
    <property type="entry name" value="WD40_repeat_dom_sf"/>
</dbReference>
<dbReference type="EMBL" id="KB932957">
    <property type="protein sequence ID" value="EOO01769.1"/>
    <property type="molecule type" value="Genomic_DNA"/>
</dbReference>
<dbReference type="eggNOG" id="KOG2394">
    <property type="taxonomic scope" value="Eukaryota"/>
</dbReference>
<dbReference type="InterPro" id="IPR051362">
    <property type="entry name" value="WD_repeat_creC_regulators"/>
</dbReference>
<feature type="region of interest" description="Disordered" evidence="7">
    <location>
        <begin position="460"/>
        <end position="495"/>
    </location>
</feature>
<dbReference type="Pfam" id="PF00400">
    <property type="entry name" value="WD40"/>
    <property type="match status" value="2"/>
</dbReference>
<dbReference type="SUPFAM" id="SSF50978">
    <property type="entry name" value="WD40 repeat-like"/>
    <property type="match status" value="1"/>
</dbReference>
<proteinExistence type="inferred from homology"/>